<dbReference type="InterPro" id="IPR001245">
    <property type="entry name" value="Ser-Thr/Tyr_kinase_cat_dom"/>
</dbReference>
<keyword evidence="21 39" id="KW-0547">Nucleotide-binding</keyword>
<feature type="region of interest" description="Disordered" evidence="40">
    <location>
        <begin position="799"/>
        <end position="899"/>
    </location>
</feature>
<evidence type="ECO:0000256" key="21">
    <source>
        <dbReference type="ARBA" id="ARBA00022741"/>
    </source>
</evidence>
<dbReference type="InterPro" id="IPR055175">
    <property type="entry name" value="ACK/TNK-like_SAM"/>
</dbReference>
<evidence type="ECO:0000256" key="1">
    <source>
        <dbReference type="ARBA" id="ARBA00001946"/>
    </source>
</evidence>
<feature type="domain" description="UBA" evidence="43">
    <location>
        <begin position="1219"/>
        <end position="1261"/>
    </location>
</feature>
<evidence type="ECO:0000256" key="20">
    <source>
        <dbReference type="ARBA" id="ARBA00022723"/>
    </source>
</evidence>
<dbReference type="GO" id="GO:0005634">
    <property type="term" value="C:nucleus"/>
    <property type="evidence" value="ECO:0007669"/>
    <property type="project" value="UniProtKB-SubCell"/>
</dbReference>
<dbReference type="InterPro" id="IPR015116">
    <property type="entry name" value="Cdc42-bd-like"/>
</dbReference>
<evidence type="ECO:0000256" key="17">
    <source>
        <dbReference type="ARBA" id="ARBA00022553"/>
    </source>
</evidence>
<evidence type="ECO:0000259" key="41">
    <source>
        <dbReference type="PROSITE" id="PS50002"/>
    </source>
</evidence>
<keyword evidence="12 38" id="KW-0728">SH3 domain</keyword>
<evidence type="ECO:0000256" key="11">
    <source>
        <dbReference type="ARBA" id="ARBA00012513"/>
    </source>
</evidence>
<feature type="compositionally biased region" description="Polar residues" evidence="40">
    <location>
        <begin position="811"/>
        <end position="891"/>
    </location>
</feature>
<dbReference type="FunFam" id="4.10.680.10:FF:000001">
    <property type="entry name" value="activated CDC42 kinase 1 isoform X1"/>
    <property type="match status" value="1"/>
</dbReference>
<gene>
    <name evidence="44" type="primary">TNK2_1</name>
    <name evidence="44" type="ORF">g.45863</name>
</gene>
<evidence type="ECO:0000256" key="32">
    <source>
        <dbReference type="ARBA" id="ARBA00023329"/>
    </source>
</evidence>
<sequence length="1263" mass="139929">MAEEEGTEWLLELLHDVQLSQFFTRIRDDLQVTRLHHFDYVQPEDLEKIGLGKPGVRRLMDAMKKKRASQKKKNLITKIRPGGSAKSTKRSSQPLEAPVSILTCLIQDKDVTLSIKLGDGSFGVVRRGEWNSPTGRTLPVAVKVLKADALTQPSVIEDFVSEVQAMHTLDHHNLIRLYGVVLSSPMMMVTELAPLGALLDYLRKQCGHISVLTLCDYALQVATGMAYLESKRFLHRDLACRNVLLSSVDKIKIGDFGLMRALPQQEDCYVMTEHKKVPFPWCAPESLKSRQFSHASDVWMFGVTLWEMLTFGEEPWVGLNGSEILRKIDREGERLYEPEASPPAMFQMMLKCWAKNPPDRPTFASLKESLTSTVPSIMKALNKFEETDKMTIEHGDQIVIIDGRPENYWWKGQNQRTFQVGHFPRCLVDPMRRKQPEDISKPLENSFIHTGHGVPFGKSWGSPQFIDDVYLRNPMEPPDVVGVTPADKRKFPAQKSKNQFNYRKFQNDLRSSPIKTSNVQNHEGSLIDLSPEEIANAVNPDSGCTRVVNILDEPIEAFGGRPDEIWPDEEAGNYANFPGGNRVQNDPFDTSRVFMGTPTSRYYSHVPQDTMNHYLKTQQSYMNVETTEVASSTQGNPEVNGTNVDINQYSLNLNKDIRSENTNLNVSERAEGNGNSQHYSEVDKVSSGTSSQVIWPEDLPEEPQTYTNVTARPNFPVVAPPPPPIGPNESPPKPKSNVDIAQSMGELTIDVKPQSSPKKLDSAFLAELEKHLGAKEVCKNTNEAPGGYSTVNKAQEGTSAGIPMLRPPPQTAKSRSPNGELRGSTSLPSKVQNSWQSKNTNIQRPQSQLIQSSPQNQMVESSTETIIGQMWQQAHSPDTHNFYSSTSSHSLQNDRKPQPPIYATSSEIHDPRVQNLQPTVLSMSQSDHSHLLLQIAPNITSSGTNTGNHNYFPPQQNYNFPPAIQASNAGSGPGVNHVQNDLQPTRVAPPRPNVPPAGILSEKVYAELRENVPNLDQLSQSEFNTLYNKTVQQNILRNSQGMSNGRQSQTLPRNYSQDHPFDFSPSLKQPPVYNPPPAWSPMKSGQNGYSQGQNLQKSISSPGQAGSPNLMHFTPTRPAPGPSGPSSGHSGGAGRCLLPLMNETVVNTQLGTCAAAYPGGISPPLTGASQQLVMSLNDEFRASKIMKVQKDAGDASQQEILAALQATGWDTSQAARQIIKDRQAKIDSLIRLGLANRHQCEGALKQTEYDVELAASLLLDRVR</sequence>
<dbReference type="InterPro" id="IPR001452">
    <property type="entry name" value="SH3_domain"/>
</dbReference>
<evidence type="ECO:0000256" key="2">
    <source>
        <dbReference type="ARBA" id="ARBA00004123"/>
    </source>
</evidence>
<dbReference type="CDD" id="cd09539">
    <property type="entry name" value="SAM_TNK-like"/>
    <property type="match status" value="1"/>
</dbReference>
<evidence type="ECO:0000256" key="5">
    <source>
        <dbReference type="ARBA" id="ARBA00004180"/>
    </source>
</evidence>
<dbReference type="InterPro" id="IPR000719">
    <property type="entry name" value="Prot_kinase_dom"/>
</dbReference>
<keyword evidence="13" id="KW-1003">Cell membrane</keyword>
<keyword evidence="24 39" id="KW-0067">ATP-binding</keyword>
<dbReference type="InterPro" id="IPR008266">
    <property type="entry name" value="Tyr_kinase_AS"/>
</dbReference>
<keyword evidence="30" id="KW-0168">Coated pit</keyword>
<comment type="catalytic activity">
    <reaction evidence="33">
        <text>L-threonyl-[protein] + ATP = O-phospho-L-threonyl-[protein] + ADP + H(+)</text>
        <dbReference type="Rhea" id="RHEA:46608"/>
        <dbReference type="Rhea" id="RHEA-COMP:11060"/>
        <dbReference type="Rhea" id="RHEA-COMP:11605"/>
        <dbReference type="ChEBI" id="CHEBI:15378"/>
        <dbReference type="ChEBI" id="CHEBI:30013"/>
        <dbReference type="ChEBI" id="CHEBI:30616"/>
        <dbReference type="ChEBI" id="CHEBI:61977"/>
        <dbReference type="ChEBI" id="CHEBI:456216"/>
        <dbReference type="EC" id="2.7.11.1"/>
    </reaction>
</comment>
<keyword evidence="32" id="KW-0968">Cytoplasmic vesicle</keyword>
<name>A0A0C9RL74_9HYME</name>
<dbReference type="FunFam" id="1.10.510.10:FF:000080">
    <property type="entry name" value="Putative activated CDC42 kinase 1"/>
    <property type="match status" value="1"/>
</dbReference>
<dbReference type="SUPFAM" id="SSF50044">
    <property type="entry name" value="SH3-domain"/>
    <property type="match status" value="1"/>
</dbReference>
<evidence type="ECO:0000256" key="38">
    <source>
        <dbReference type="PROSITE-ProRule" id="PRU00192"/>
    </source>
</evidence>
<dbReference type="GO" id="GO:0030136">
    <property type="term" value="C:clathrin-coated vesicle"/>
    <property type="evidence" value="ECO:0007669"/>
    <property type="project" value="UniProtKB-SubCell"/>
</dbReference>
<keyword evidence="23" id="KW-0418">Kinase</keyword>
<evidence type="ECO:0000259" key="43">
    <source>
        <dbReference type="PROSITE" id="PS50030"/>
    </source>
</evidence>
<dbReference type="GO" id="GO:0004715">
    <property type="term" value="F:non-membrane spanning protein tyrosine kinase activity"/>
    <property type="evidence" value="ECO:0007669"/>
    <property type="project" value="UniProtKB-EC"/>
</dbReference>
<accession>A0A0C9RL74</accession>
<keyword evidence="28" id="KW-0472">Membrane</keyword>
<keyword evidence="31" id="KW-0539">Nucleus</keyword>
<evidence type="ECO:0000256" key="23">
    <source>
        <dbReference type="ARBA" id="ARBA00022777"/>
    </source>
</evidence>
<keyword evidence="14" id="KW-0488">Methylation</keyword>
<comment type="subcellular location">
    <subcellularLocation>
        <location evidence="8">Cell junction</location>
        <location evidence="8">Adherens junction</location>
    </subcellularLocation>
    <subcellularLocation>
        <location evidence="6">Cell membrane</location>
    </subcellularLocation>
    <subcellularLocation>
        <location evidence="7">Cytoplasm</location>
        <location evidence="7">Cytosol</location>
    </subcellularLocation>
    <subcellularLocation>
        <location evidence="5">Cytoplasmic vesicle membrane</location>
        <topology evidence="5">Peripheral membrane protein</topology>
        <orientation evidence="5">Cytoplasmic side</orientation>
    </subcellularLocation>
    <subcellularLocation>
        <location evidence="3">Cytoplasmic vesicle</location>
        <location evidence="3">Clathrin-coated vesicle</location>
    </subcellularLocation>
    <subcellularLocation>
        <location evidence="4">Endosome</location>
    </subcellularLocation>
    <subcellularLocation>
        <location evidence="9">Membrane</location>
        <location evidence="9">Clathrin-coated pit</location>
    </subcellularLocation>
    <subcellularLocation>
        <location evidence="2">Nucleus</location>
    </subcellularLocation>
</comment>
<dbReference type="GO" id="GO:0030659">
    <property type="term" value="C:cytoplasmic vesicle membrane"/>
    <property type="evidence" value="ECO:0007669"/>
    <property type="project" value="UniProtKB-SubCell"/>
</dbReference>
<keyword evidence="17" id="KW-0597">Phosphoprotein</keyword>
<dbReference type="InterPro" id="IPR020635">
    <property type="entry name" value="Tyr_kinase_cat_dom"/>
</dbReference>
<dbReference type="GO" id="GO:0005829">
    <property type="term" value="C:cytosol"/>
    <property type="evidence" value="ECO:0007669"/>
    <property type="project" value="UniProtKB-SubCell"/>
</dbReference>
<dbReference type="Pfam" id="PF16678">
    <property type="entry name" value="UBA_HOIP"/>
    <property type="match status" value="1"/>
</dbReference>
<keyword evidence="22" id="KW-0967">Endosome</keyword>
<comment type="similarity">
    <text evidence="35">Belongs to the protein kinase superfamily. Tyr protein kinase family.</text>
</comment>
<evidence type="ECO:0000256" key="40">
    <source>
        <dbReference type="SAM" id="MobiDB-lite"/>
    </source>
</evidence>
<evidence type="ECO:0000256" key="30">
    <source>
        <dbReference type="ARBA" id="ARBA00023176"/>
    </source>
</evidence>
<evidence type="ECO:0000259" key="42">
    <source>
        <dbReference type="PROSITE" id="PS50011"/>
    </source>
</evidence>
<evidence type="ECO:0000313" key="44">
    <source>
        <dbReference type="EMBL" id="JAG78762.1"/>
    </source>
</evidence>
<evidence type="ECO:0000256" key="19">
    <source>
        <dbReference type="ARBA" id="ARBA00022679"/>
    </source>
</evidence>
<organism evidence="44">
    <name type="scientific">Fopius arisanus</name>
    <dbReference type="NCBI Taxonomy" id="64838"/>
    <lineage>
        <taxon>Eukaryota</taxon>
        <taxon>Metazoa</taxon>
        <taxon>Ecdysozoa</taxon>
        <taxon>Arthropoda</taxon>
        <taxon>Hexapoda</taxon>
        <taxon>Insecta</taxon>
        <taxon>Pterygota</taxon>
        <taxon>Neoptera</taxon>
        <taxon>Endopterygota</taxon>
        <taxon>Hymenoptera</taxon>
        <taxon>Apocrita</taxon>
        <taxon>Ichneumonoidea</taxon>
        <taxon>Braconidae</taxon>
        <taxon>Opiinae</taxon>
        <taxon>Fopius</taxon>
    </lineage>
</organism>
<dbReference type="AlphaFoldDB" id="A0A0C9RL74"/>
<dbReference type="GO" id="GO:0005524">
    <property type="term" value="F:ATP binding"/>
    <property type="evidence" value="ECO:0007669"/>
    <property type="project" value="UniProtKB-UniRule"/>
</dbReference>
<dbReference type="InterPro" id="IPR036028">
    <property type="entry name" value="SH3-like_dom_sf"/>
</dbReference>
<reference evidence="44" key="1">
    <citation type="submission" date="2015-01" db="EMBL/GenBank/DDBJ databases">
        <title>Transcriptome Assembly of Fopius arisanus.</title>
        <authorList>
            <person name="Geib S."/>
        </authorList>
    </citation>
    <scope>NUCLEOTIDE SEQUENCE</scope>
</reference>
<keyword evidence="18" id="KW-0254">Endocytosis</keyword>
<dbReference type="InterPro" id="IPR017441">
    <property type="entry name" value="Protein_kinase_ATP_BS"/>
</dbReference>
<dbReference type="SMART" id="SM00165">
    <property type="entry name" value="UBA"/>
    <property type="match status" value="1"/>
</dbReference>
<evidence type="ECO:0000256" key="9">
    <source>
        <dbReference type="ARBA" id="ARBA00004600"/>
    </source>
</evidence>
<evidence type="ECO:0000256" key="7">
    <source>
        <dbReference type="ARBA" id="ARBA00004514"/>
    </source>
</evidence>
<keyword evidence="27" id="KW-0965">Cell junction</keyword>
<dbReference type="SUPFAM" id="SSF56112">
    <property type="entry name" value="Protein kinase-like (PK-like)"/>
    <property type="match status" value="1"/>
</dbReference>
<dbReference type="Gene3D" id="1.10.510.10">
    <property type="entry name" value="Transferase(Phosphotransferase) domain 1"/>
    <property type="match status" value="1"/>
</dbReference>
<dbReference type="GO" id="GO:0005912">
    <property type="term" value="C:adherens junction"/>
    <property type="evidence" value="ECO:0007669"/>
    <property type="project" value="UniProtKB-SubCell"/>
</dbReference>
<evidence type="ECO:0000256" key="39">
    <source>
        <dbReference type="PROSITE-ProRule" id="PRU10141"/>
    </source>
</evidence>
<dbReference type="InterPro" id="IPR015940">
    <property type="entry name" value="UBA"/>
</dbReference>
<keyword evidence="19" id="KW-0808">Transferase</keyword>
<evidence type="ECO:0000256" key="22">
    <source>
        <dbReference type="ARBA" id="ARBA00022753"/>
    </source>
</evidence>
<dbReference type="PROSITE" id="PS50011">
    <property type="entry name" value="PROTEIN_KINASE_DOM"/>
    <property type="match status" value="1"/>
</dbReference>
<evidence type="ECO:0000256" key="12">
    <source>
        <dbReference type="ARBA" id="ARBA00022443"/>
    </source>
</evidence>
<evidence type="ECO:0000256" key="6">
    <source>
        <dbReference type="ARBA" id="ARBA00004236"/>
    </source>
</evidence>
<feature type="domain" description="SH3" evidence="41">
    <location>
        <begin position="373"/>
        <end position="433"/>
    </location>
</feature>
<dbReference type="EC" id="2.7.10.2" evidence="10"/>
<evidence type="ECO:0000256" key="31">
    <source>
        <dbReference type="ARBA" id="ARBA00023242"/>
    </source>
</evidence>
<protein>
    <recommendedName>
        <fullName evidence="36">Activated CDC42 kinase 1</fullName>
        <ecNumber evidence="10">2.7.10.2</ecNumber>
        <ecNumber evidence="11">2.7.11.1</ecNumber>
    </recommendedName>
    <alternativeName>
        <fullName evidence="37">Tyrosine kinase non-receptor protein 2</fullName>
    </alternativeName>
</protein>
<feature type="compositionally biased region" description="Pro residues" evidence="40">
    <location>
        <begin position="718"/>
        <end position="734"/>
    </location>
</feature>
<dbReference type="FunFam" id="3.30.200.20:FF:000107">
    <property type="entry name" value="Putative activated CDC42 kinase 1"/>
    <property type="match status" value="1"/>
</dbReference>
<dbReference type="Pfam" id="PF07714">
    <property type="entry name" value="PK_Tyr_Ser-Thr"/>
    <property type="match status" value="1"/>
</dbReference>
<feature type="region of interest" description="Disordered" evidence="40">
    <location>
        <begin position="1038"/>
        <end position="1132"/>
    </location>
</feature>
<evidence type="ECO:0000256" key="26">
    <source>
        <dbReference type="ARBA" id="ARBA00022843"/>
    </source>
</evidence>
<evidence type="ECO:0000256" key="27">
    <source>
        <dbReference type="ARBA" id="ARBA00022949"/>
    </source>
</evidence>
<dbReference type="GO" id="GO:0004674">
    <property type="term" value="F:protein serine/threonine kinase activity"/>
    <property type="evidence" value="ECO:0007669"/>
    <property type="project" value="UniProtKB-KW"/>
</dbReference>
<feature type="domain" description="Protein kinase" evidence="42">
    <location>
        <begin position="111"/>
        <end position="377"/>
    </location>
</feature>
<dbReference type="GO" id="GO:0006897">
    <property type="term" value="P:endocytosis"/>
    <property type="evidence" value="ECO:0007669"/>
    <property type="project" value="UniProtKB-KW"/>
</dbReference>
<evidence type="ECO:0000256" key="14">
    <source>
        <dbReference type="ARBA" id="ARBA00022481"/>
    </source>
</evidence>
<dbReference type="GO" id="GO:0002009">
    <property type="term" value="P:morphogenesis of an epithelium"/>
    <property type="evidence" value="ECO:0007669"/>
    <property type="project" value="UniProtKB-ARBA"/>
</dbReference>
<dbReference type="Pfam" id="PF09027">
    <property type="entry name" value="GTPase_binding"/>
    <property type="match status" value="1"/>
</dbReference>
<dbReference type="PRINTS" id="PR00109">
    <property type="entry name" value="TYRKINASE"/>
</dbReference>
<dbReference type="InterPro" id="IPR037085">
    <property type="entry name" value="Cdc42-bd-like_dom_sf"/>
</dbReference>
<dbReference type="GO" id="GO:0005768">
    <property type="term" value="C:endosome"/>
    <property type="evidence" value="ECO:0007669"/>
    <property type="project" value="UniProtKB-SubCell"/>
</dbReference>
<keyword evidence="29" id="KW-0829">Tyrosine-protein kinase</keyword>
<evidence type="ECO:0000256" key="25">
    <source>
        <dbReference type="ARBA" id="ARBA00022842"/>
    </source>
</evidence>
<evidence type="ECO:0000256" key="33">
    <source>
        <dbReference type="ARBA" id="ARBA00047899"/>
    </source>
</evidence>
<keyword evidence="16" id="KW-0723">Serine/threonine-protein kinase</keyword>
<evidence type="ECO:0000256" key="13">
    <source>
        <dbReference type="ARBA" id="ARBA00022475"/>
    </source>
</evidence>
<evidence type="ECO:0000256" key="10">
    <source>
        <dbReference type="ARBA" id="ARBA00011903"/>
    </source>
</evidence>
<keyword evidence="20" id="KW-0479">Metal-binding</keyword>
<evidence type="ECO:0000256" key="15">
    <source>
        <dbReference type="ARBA" id="ARBA00022490"/>
    </source>
</evidence>
<dbReference type="GO" id="GO:0046872">
    <property type="term" value="F:metal ion binding"/>
    <property type="evidence" value="ECO:0007669"/>
    <property type="project" value="UniProtKB-KW"/>
</dbReference>
<evidence type="ECO:0000256" key="18">
    <source>
        <dbReference type="ARBA" id="ARBA00022583"/>
    </source>
</evidence>
<dbReference type="PANTHER" id="PTHR24418">
    <property type="entry name" value="TYROSINE-PROTEIN KINASE"/>
    <property type="match status" value="1"/>
</dbReference>
<evidence type="ECO:0000256" key="28">
    <source>
        <dbReference type="ARBA" id="ARBA00023136"/>
    </source>
</evidence>
<dbReference type="EMBL" id="GBYB01008995">
    <property type="protein sequence ID" value="JAG78762.1"/>
    <property type="molecule type" value="Transcribed_RNA"/>
</dbReference>
<comment type="catalytic activity">
    <reaction evidence="34">
        <text>L-seryl-[protein] + ATP = O-phospho-L-seryl-[protein] + ADP + H(+)</text>
        <dbReference type="Rhea" id="RHEA:17989"/>
        <dbReference type="Rhea" id="RHEA-COMP:9863"/>
        <dbReference type="Rhea" id="RHEA-COMP:11604"/>
        <dbReference type="ChEBI" id="CHEBI:15378"/>
        <dbReference type="ChEBI" id="CHEBI:29999"/>
        <dbReference type="ChEBI" id="CHEBI:30616"/>
        <dbReference type="ChEBI" id="CHEBI:83421"/>
        <dbReference type="ChEBI" id="CHEBI:456216"/>
        <dbReference type="EC" id="2.7.11.1"/>
    </reaction>
</comment>
<dbReference type="InterPro" id="IPR050198">
    <property type="entry name" value="Non-receptor_tyrosine_kinases"/>
</dbReference>
<dbReference type="Pfam" id="PF22931">
    <property type="entry name" value="SAM_TNK"/>
    <property type="match status" value="1"/>
</dbReference>
<keyword evidence="26" id="KW-0832">Ubl conjugation</keyword>
<keyword evidence="15" id="KW-0963">Cytoplasm</keyword>
<dbReference type="Gene3D" id="3.30.200.20">
    <property type="entry name" value="Phosphorylase Kinase, domain 1"/>
    <property type="match status" value="1"/>
</dbReference>
<dbReference type="PROSITE" id="PS50002">
    <property type="entry name" value="SH3"/>
    <property type="match status" value="1"/>
</dbReference>
<keyword evidence="25" id="KW-0460">Magnesium</keyword>
<feature type="compositionally biased region" description="Polar residues" evidence="40">
    <location>
        <begin position="1038"/>
        <end position="1057"/>
    </location>
</feature>
<comment type="cofactor">
    <cofactor evidence="1">
        <name>Mg(2+)</name>
        <dbReference type="ChEBI" id="CHEBI:18420"/>
    </cofactor>
</comment>
<evidence type="ECO:0000256" key="24">
    <source>
        <dbReference type="ARBA" id="ARBA00022840"/>
    </source>
</evidence>
<dbReference type="InterPro" id="IPR032065">
    <property type="entry name" value="RNF31-UBA"/>
</dbReference>
<evidence type="ECO:0000256" key="4">
    <source>
        <dbReference type="ARBA" id="ARBA00004177"/>
    </source>
</evidence>
<dbReference type="EC" id="2.7.11.1" evidence="11"/>
<dbReference type="InterPro" id="IPR049587">
    <property type="entry name" value="TNK-like_SAM"/>
</dbReference>
<dbReference type="PROSITE" id="PS00107">
    <property type="entry name" value="PROTEIN_KINASE_ATP"/>
    <property type="match status" value="1"/>
</dbReference>
<feature type="region of interest" description="Disordered" evidence="40">
    <location>
        <begin position="667"/>
        <end position="738"/>
    </location>
</feature>
<feature type="compositionally biased region" description="Polar residues" evidence="40">
    <location>
        <begin position="1083"/>
        <end position="1107"/>
    </location>
</feature>
<dbReference type="GO" id="GO:0005905">
    <property type="term" value="C:clathrin-coated pit"/>
    <property type="evidence" value="ECO:0007669"/>
    <property type="project" value="UniProtKB-SubCell"/>
</dbReference>
<dbReference type="PROSITE" id="PS00109">
    <property type="entry name" value="PROTEIN_KINASE_TYR"/>
    <property type="match status" value="1"/>
</dbReference>
<evidence type="ECO:0000256" key="8">
    <source>
        <dbReference type="ARBA" id="ARBA00004536"/>
    </source>
</evidence>
<dbReference type="GO" id="GO:0005886">
    <property type="term" value="C:plasma membrane"/>
    <property type="evidence" value="ECO:0007669"/>
    <property type="project" value="UniProtKB-SubCell"/>
</dbReference>
<dbReference type="SMART" id="SM00219">
    <property type="entry name" value="TyrKc"/>
    <property type="match status" value="1"/>
</dbReference>
<proteinExistence type="inferred from homology"/>
<dbReference type="PROSITE" id="PS50030">
    <property type="entry name" value="UBA"/>
    <property type="match status" value="1"/>
</dbReference>
<dbReference type="CDD" id="cd05040">
    <property type="entry name" value="PTKc_Ack_like"/>
    <property type="match status" value="1"/>
</dbReference>
<evidence type="ECO:0000256" key="37">
    <source>
        <dbReference type="ARBA" id="ARBA00077194"/>
    </source>
</evidence>
<evidence type="ECO:0000256" key="34">
    <source>
        <dbReference type="ARBA" id="ARBA00048679"/>
    </source>
</evidence>
<evidence type="ECO:0000256" key="29">
    <source>
        <dbReference type="ARBA" id="ARBA00023137"/>
    </source>
</evidence>
<evidence type="ECO:0000256" key="3">
    <source>
        <dbReference type="ARBA" id="ARBA00004132"/>
    </source>
</evidence>
<evidence type="ECO:0000256" key="16">
    <source>
        <dbReference type="ARBA" id="ARBA00022527"/>
    </source>
</evidence>
<dbReference type="InterPro" id="IPR011009">
    <property type="entry name" value="Kinase-like_dom_sf"/>
</dbReference>
<dbReference type="Gene3D" id="4.10.680.10">
    <property type="entry name" value="Cdc42-like binding domain"/>
    <property type="match status" value="1"/>
</dbReference>
<evidence type="ECO:0000256" key="35">
    <source>
        <dbReference type="ARBA" id="ARBA00060742"/>
    </source>
</evidence>
<evidence type="ECO:0000256" key="36">
    <source>
        <dbReference type="ARBA" id="ARBA00072244"/>
    </source>
</evidence>
<feature type="binding site" evidence="39">
    <location>
        <position position="143"/>
    </location>
    <ligand>
        <name>ATP</name>
        <dbReference type="ChEBI" id="CHEBI:30616"/>
    </ligand>
</feature>